<feature type="active site" description="Proton acceptor" evidence="12 14">
    <location>
        <position position="328"/>
    </location>
</feature>
<protein>
    <recommendedName>
        <fullName evidence="4 12">Histidinol dehydrogenase</fullName>
        <shortName evidence="12 13">HDH</shortName>
        <ecNumber evidence="4 12">1.1.1.23</ecNumber>
    </recommendedName>
</protein>
<evidence type="ECO:0000256" key="10">
    <source>
        <dbReference type="ARBA" id="ARBA00023102"/>
    </source>
</evidence>
<evidence type="ECO:0000256" key="7">
    <source>
        <dbReference type="ARBA" id="ARBA00022833"/>
    </source>
</evidence>
<dbReference type="FunFam" id="1.20.5.1300:FF:000001">
    <property type="entry name" value="Histidine biosynthesis trifunctional protein"/>
    <property type="match status" value="1"/>
</dbReference>
<feature type="binding site" evidence="12 16">
    <location>
        <position position="263"/>
    </location>
    <ligand>
        <name>Zn(2+)</name>
        <dbReference type="ChEBI" id="CHEBI:29105"/>
    </ligand>
</feature>
<keyword evidence="7 12" id="KW-0862">Zinc</keyword>
<evidence type="ECO:0000256" key="4">
    <source>
        <dbReference type="ARBA" id="ARBA00012965"/>
    </source>
</evidence>
<evidence type="ECO:0000256" key="2">
    <source>
        <dbReference type="ARBA" id="ARBA00004940"/>
    </source>
</evidence>
<dbReference type="FunFam" id="3.40.50.1980:FF:000001">
    <property type="entry name" value="Histidinol dehydrogenase"/>
    <property type="match status" value="1"/>
</dbReference>
<keyword evidence="5 12" id="KW-0028">Amino-acid biosynthesis</keyword>
<dbReference type="FunFam" id="3.40.50.1980:FF:000002">
    <property type="entry name" value="Histidinol dehydrogenase, chloroplastic"/>
    <property type="match status" value="1"/>
</dbReference>
<dbReference type="GO" id="GO:0051287">
    <property type="term" value="F:NAD binding"/>
    <property type="evidence" value="ECO:0007669"/>
    <property type="project" value="InterPro"/>
</dbReference>
<evidence type="ECO:0000256" key="13">
    <source>
        <dbReference type="PIRNR" id="PIRNR000099"/>
    </source>
</evidence>
<keyword evidence="6 12" id="KW-0479">Metal-binding</keyword>
<dbReference type="InterPro" id="IPR022695">
    <property type="entry name" value="Histidinol_DH_monofunct"/>
</dbReference>
<name>A0A090AQT2_9ENTR</name>
<dbReference type="UniPathway" id="UPA00031">
    <property type="reaction ID" value="UER00014"/>
</dbReference>
<evidence type="ECO:0000256" key="12">
    <source>
        <dbReference type="HAMAP-Rule" id="MF_01024"/>
    </source>
</evidence>
<dbReference type="Gene3D" id="3.40.50.1980">
    <property type="entry name" value="Nitrogenase molybdenum iron protein domain"/>
    <property type="match status" value="2"/>
</dbReference>
<feature type="binding site" evidence="12 15">
    <location>
        <position position="238"/>
    </location>
    <ligand>
        <name>substrate</name>
    </ligand>
</feature>
<dbReference type="PRINTS" id="PR00083">
    <property type="entry name" value="HOLDHDRGNASE"/>
</dbReference>
<reference evidence="18 19" key="2">
    <citation type="journal article" date="2014" name="Curr. Biol.">
        <title>Symbiont-Supplemented Maternal Investment Underpinning Host's Ecological Adaptation.</title>
        <authorList>
            <person name="Kaiwa N."/>
            <person name="Hosokawa T."/>
            <person name="Nikoh N."/>
            <person name="Tanahashi M."/>
            <person name="Moriyama M."/>
            <person name="Meng X.Y."/>
            <person name="Maeda T."/>
            <person name="Yamaguchi K."/>
            <person name="Shigenobu S."/>
            <person name="Ito M."/>
            <person name="Fukatsu T."/>
        </authorList>
    </citation>
    <scope>NUCLEOTIDE SEQUENCE [LARGE SCALE GENOMIC DNA]</scope>
    <source>
        <strain evidence="18 19">UwTKB</strain>
    </source>
</reference>
<dbReference type="NCBIfam" id="TIGR00069">
    <property type="entry name" value="hisD"/>
    <property type="match status" value="1"/>
</dbReference>
<dbReference type="InterPro" id="IPR016161">
    <property type="entry name" value="Ald_DH/histidinol_DH"/>
</dbReference>
<feature type="binding site" evidence="12 15">
    <location>
        <position position="260"/>
    </location>
    <ligand>
        <name>substrate</name>
    </ligand>
</feature>
<feature type="binding site" evidence="12 15">
    <location>
        <position position="420"/>
    </location>
    <ligand>
        <name>substrate</name>
    </ligand>
</feature>
<gene>
    <name evidence="12 18" type="primary">hisD</name>
    <name evidence="18" type="ORF">TGUWTKB_4810</name>
</gene>
<evidence type="ECO:0000256" key="3">
    <source>
        <dbReference type="ARBA" id="ARBA00010178"/>
    </source>
</evidence>
<dbReference type="AlphaFoldDB" id="A0A090AQT2"/>
<dbReference type="EC" id="1.1.1.23" evidence="4 12"/>
<keyword evidence="19" id="KW-1185">Reference proteome</keyword>
<dbReference type="EMBL" id="AP014521">
    <property type="protein sequence ID" value="BAP58707.1"/>
    <property type="molecule type" value="Genomic_DNA"/>
</dbReference>
<comment type="pathway">
    <text evidence="2 12 13">Amino-acid biosynthesis; L-histidine biosynthesis; L-histidine from 5-phospho-alpha-D-ribose 1-diphosphate: step 9/9.</text>
</comment>
<sequence length="429" mass="47307">MNDFNSIVFWKNCNQEKKQNILLRPAISVSKKISKKVADIIETVKKYGDDALIKFNSKFDNFHEKNLRINPKKISYSKNFLNKSIKDALLVAMENIKKFHMAQKISPISIEIKPGIICEQFFRPIESVGIYIPNGSAPLFSTVLMLAIPAKIAGCKKILLCSPPPIGNEILYACEMCGIKDIFQIGGAHSIAALAFGTKSVYKVEKIFGPGNIWVTEAKKQVNYQFDGPAIDFFAGPSELLIIADSNARPDFIAADLLSQAEHGETSQVLLLTPSFSLASSVLKEIKKQIIFLPRSLIAKKALKNSLLIITSSLQECINISNQYGPEHLSIQTSCPRDLLKEVKNAGSVFLGKWSPESAGDYASGTNHVLPTYGQTATHSSIGLLDFQKRITVQELTKKGLHKLSSTIECLALAEKLEAHKNAITLRLS</sequence>
<keyword evidence="8 12" id="KW-0560">Oxidoreductase</keyword>
<dbReference type="CDD" id="cd06572">
    <property type="entry name" value="Histidinol_dh"/>
    <property type="match status" value="1"/>
</dbReference>
<dbReference type="PANTHER" id="PTHR21256:SF2">
    <property type="entry name" value="HISTIDINE BIOSYNTHESIS TRIFUNCTIONAL PROTEIN"/>
    <property type="match status" value="1"/>
</dbReference>
<feature type="binding site" evidence="12 16">
    <location>
        <position position="260"/>
    </location>
    <ligand>
        <name>Zn(2+)</name>
        <dbReference type="ChEBI" id="CHEBI:29105"/>
    </ligand>
</feature>
<evidence type="ECO:0000256" key="17">
    <source>
        <dbReference type="RuleBase" id="RU004175"/>
    </source>
</evidence>
<organism evidence="18 19">
    <name type="scientific">Candidatus Tachikawaea gelatinosa</name>
    <dbReference type="NCBI Taxonomy" id="1410383"/>
    <lineage>
        <taxon>Bacteria</taxon>
        <taxon>Pseudomonadati</taxon>
        <taxon>Pseudomonadota</taxon>
        <taxon>Gammaproteobacteria</taxon>
        <taxon>Enterobacterales</taxon>
        <taxon>Enterobacteriaceae</taxon>
        <taxon>Candidatus Tachikawaea</taxon>
    </lineage>
</organism>
<feature type="binding site" evidence="12 15">
    <location>
        <position position="263"/>
    </location>
    <ligand>
        <name>substrate</name>
    </ligand>
</feature>
<evidence type="ECO:0000256" key="6">
    <source>
        <dbReference type="ARBA" id="ARBA00022723"/>
    </source>
</evidence>
<dbReference type="PIRSF" id="PIRSF000099">
    <property type="entry name" value="Histidinol_dh"/>
    <property type="match status" value="1"/>
</dbReference>
<dbReference type="GO" id="GO:0000105">
    <property type="term" value="P:L-histidine biosynthetic process"/>
    <property type="evidence" value="ECO:0007669"/>
    <property type="project" value="UniProtKB-UniRule"/>
</dbReference>
<comment type="caution">
    <text evidence="12">Lacks conserved residue(s) required for the propagation of feature annotation.</text>
</comment>
<dbReference type="RefSeq" id="WP_041063243.1">
    <property type="nucleotide sequence ID" value="NZ_AP014521.1"/>
</dbReference>
<comment type="catalytic activity">
    <reaction evidence="11 12 13">
        <text>L-histidinol + 2 NAD(+) + H2O = L-histidine + 2 NADH + 3 H(+)</text>
        <dbReference type="Rhea" id="RHEA:20641"/>
        <dbReference type="ChEBI" id="CHEBI:15377"/>
        <dbReference type="ChEBI" id="CHEBI:15378"/>
        <dbReference type="ChEBI" id="CHEBI:57540"/>
        <dbReference type="ChEBI" id="CHEBI:57595"/>
        <dbReference type="ChEBI" id="CHEBI:57699"/>
        <dbReference type="ChEBI" id="CHEBI:57945"/>
        <dbReference type="EC" id="1.1.1.23"/>
    </reaction>
</comment>
<evidence type="ECO:0000256" key="11">
    <source>
        <dbReference type="ARBA" id="ARBA00049489"/>
    </source>
</evidence>
<feature type="binding site" evidence="12 16">
    <location>
        <position position="420"/>
    </location>
    <ligand>
        <name>Zn(2+)</name>
        <dbReference type="ChEBI" id="CHEBI:29105"/>
    </ligand>
</feature>
<evidence type="ECO:0000256" key="9">
    <source>
        <dbReference type="ARBA" id="ARBA00023027"/>
    </source>
</evidence>
<dbReference type="InterPro" id="IPR001692">
    <property type="entry name" value="Histidinol_DH_CS"/>
</dbReference>
<dbReference type="HAMAP" id="MF_01024">
    <property type="entry name" value="HisD"/>
    <property type="match status" value="1"/>
</dbReference>
<dbReference type="PANTHER" id="PTHR21256">
    <property type="entry name" value="HISTIDINOL DEHYDROGENASE HDH"/>
    <property type="match status" value="1"/>
</dbReference>
<dbReference type="Pfam" id="PF00815">
    <property type="entry name" value="Histidinol_dh"/>
    <property type="match status" value="1"/>
</dbReference>
<feature type="active site" description="Proton acceptor" evidence="12 14">
    <location>
        <position position="327"/>
    </location>
</feature>
<proteinExistence type="inferred from homology"/>
<evidence type="ECO:0000256" key="16">
    <source>
        <dbReference type="PIRSR" id="PIRSR000099-4"/>
    </source>
</evidence>
<feature type="binding site" evidence="12 15">
    <location>
        <position position="361"/>
    </location>
    <ligand>
        <name>substrate</name>
    </ligand>
</feature>
<dbReference type="Proteomes" id="UP000031627">
    <property type="component" value="Chromosome"/>
</dbReference>
<comment type="function">
    <text evidence="1 12 13">Catalyzes the sequential NAD-dependent oxidations of L-histidinol to L-histidinaldehyde and then to L-histidine.</text>
</comment>
<dbReference type="GO" id="GO:0004399">
    <property type="term" value="F:histidinol dehydrogenase activity"/>
    <property type="evidence" value="ECO:0007669"/>
    <property type="project" value="UniProtKB-UniRule"/>
</dbReference>
<keyword evidence="9 12" id="KW-0520">NAD</keyword>
<evidence type="ECO:0000256" key="1">
    <source>
        <dbReference type="ARBA" id="ARBA00003850"/>
    </source>
</evidence>
<evidence type="ECO:0000313" key="18">
    <source>
        <dbReference type="EMBL" id="BAP58707.1"/>
    </source>
</evidence>
<evidence type="ECO:0000313" key="19">
    <source>
        <dbReference type="Proteomes" id="UP000031627"/>
    </source>
</evidence>
<dbReference type="SUPFAM" id="SSF53720">
    <property type="entry name" value="ALDH-like"/>
    <property type="match status" value="1"/>
</dbReference>
<dbReference type="STRING" id="1410383.TGUWTKB_4810"/>
<reference evidence="19" key="1">
    <citation type="submission" date="2013-11" db="EMBL/GenBank/DDBJ databases">
        <title>Symbiont-containing voluminous jelly as an extraordinary maternal gift for overwintering insect nymphs.</title>
        <authorList>
            <person name="Kaiwa N."/>
            <person name="Hosokawa T."/>
            <person name="Nikoh N."/>
            <person name="Meng X.Y."/>
            <person name="Tanahashi M."/>
            <person name="Moriyama M."/>
            <person name="Maeda T."/>
            <person name="Yamaguchi K."/>
            <person name="Shigenobu S."/>
            <person name="Ito M."/>
            <person name="Fukatsu T."/>
        </authorList>
    </citation>
    <scope>NUCLEOTIDE SEQUENCE [LARGE SCALE GENOMIC DNA]</scope>
    <source>
        <strain evidence="19">UwTKB</strain>
    </source>
</reference>
<evidence type="ECO:0000256" key="8">
    <source>
        <dbReference type="ARBA" id="ARBA00023002"/>
    </source>
</evidence>
<dbReference type="InterPro" id="IPR012131">
    <property type="entry name" value="Hstdl_DH"/>
</dbReference>
<dbReference type="Gene3D" id="1.20.5.1300">
    <property type="match status" value="1"/>
</dbReference>
<evidence type="ECO:0000256" key="14">
    <source>
        <dbReference type="PIRSR" id="PIRSR000099-1"/>
    </source>
</evidence>
<dbReference type="GO" id="GO:0008270">
    <property type="term" value="F:zinc ion binding"/>
    <property type="evidence" value="ECO:0007669"/>
    <property type="project" value="UniProtKB-UniRule"/>
</dbReference>
<comment type="similarity">
    <text evidence="3 12 13 17">Belongs to the histidinol dehydrogenase family.</text>
</comment>
<feature type="binding site" evidence="12 15">
    <location>
        <position position="328"/>
    </location>
    <ligand>
        <name>substrate</name>
    </ligand>
</feature>
<feature type="binding site" evidence="12 16">
    <location>
        <position position="361"/>
    </location>
    <ligand>
        <name>Zn(2+)</name>
        <dbReference type="ChEBI" id="CHEBI:29105"/>
    </ligand>
</feature>
<evidence type="ECO:0000256" key="5">
    <source>
        <dbReference type="ARBA" id="ARBA00022605"/>
    </source>
</evidence>
<dbReference type="GO" id="GO:0005829">
    <property type="term" value="C:cytosol"/>
    <property type="evidence" value="ECO:0007669"/>
    <property type="project" value="TreeGrafter"/>
</dbReference>
<dbReference type="OrthoDB" id="9805269at2"/>
<evidence type="ECO:0000256" key="15">
    <source>
        <dbReference type="PIRSR" id="PIRSR000099-3"/>
    </source>
</evidence>
<comment type="subunit">
    <text evidence="12">Homodimer.</text>
</comment>
<dbReference type="PROSITE" id="PS00611">
    <property type="entry name" value="HISOL_DEHYDROGENASE"/>
    <property type="match status" value="1"/>
</dbReference>
<dbReference type="HOGENOM" id="CLU_006732_3_0_6"/>
<keyword evidence="10 12" id="KW-0368">Histidine biosynthesis</keyword>
<accession>A0A090AQT2</accession>
<dbReference type="KEGG" id="sbw:TGUWTKB_4810"/>
<comment type="cofactor">
    <cofactor evidence="12 16">
        <name>Zn(2+)</name>
        <dbReference type="ChEBI" id="CHEBI:29105"/>
    </cofactor>
    <text evidence="12 16">Binds 1 zinc ion per subunit.</text>
</comment>
<feature type="binding site" evidence="12 15">
    <location>
        <position position="415"/>
    </location>
    <ligand>
        <name>substrate</name>
    </ligand>
</feature>